<dbReference type="Pfam" id="PF00440">
    <property type="entry name" value="TetR_N"/>
    <property type="match status" value="1"/>
</dbReference>
<dbReference type="InterPro" id="IPR001647">
    <property type="entry name" value="HTH_TetR"/>
</dbReference>
<protein>
    <submittedName>
        <fullName evidence="7">TetR/AcrR family transcriptional regulator</fullName>
    </submittedName>
</protein>
<sequence length="236" mass="26348">MPTRSRRTLTLPPAGDDGPRARTHRRLLAAAMQLVRRGRTPSVAEVALSAGVSRATAYRYFPNRSTVIAAVVAESLGPVRSYEPRASDGRQRLRELFRQTFPRFKEFEPHMRAALQLSLEHESLERVGLLEEPRYRRGFRRDLLRRAAAPLRPLLGRRRFDQLVKALSIVYGIEPYVVLKDIWGAGDREVEDIARWMLDALIDAALREATGKATTAARAAAAGNGTARRGSITIPA</sequence>
<feature type="domain" description="HTH tetR-type" evidence="6">
    <location>
        <begin position="21"/>
        <end position="79"/>
    </location>
</feature>
<evidence type="ECO:0000313" key="7">
    <source>
        <dbReference type="EMBL" id="TXL70936.1"/>
    </source>
</evidence>
<reference evidence="7 8" key="1">
    <citation type="submission" date="2019-06" db="EMBL/GenBank/DDBJ databases">
        <title>New taxonomy in bacterial strain CC-CFT640, isolated from vineyard.</title>
        <authorList>
            <person name="Lin S.-Y."/>
            <person name="Tsai C.-F."/>
            <person name="Young C.-C."/>
        </authorList>
    </citation>
    <scope>NUCLEOTIDE SEQUENCE [LARGE SCALE GENOMIC DNA]</scope>
    <source>
        <strain evidence="7 8">CC-CFT640</strain>
    </source>
</reference>
<dbReference type="PROSITE" id="PS50977">
    <property type="entry name" value="HTH_TETR_2"/>
    <property type="match status" value="1"/>
</dbReference>
<evidence type="ECO:0000256" key="3">
    <source>
        <dbReference type="ARBA" id="ARBA00023163"/>
    </source>
</evidence>
<dbReference type="EMBL" id="VDUZ01000051">
    <property type="protein sequence ID" value="TXL70936.1"/>
    <property type="molecule type" value="Genomic_DNA"/>
</dbReference>
<evidence type="ECO:0000313" key="8">
    <source>
        <dbReference type="Proteomes" id="UP000321638"/>
    </source>
</evidence>
<feature type="DNA-binding region" description="H-T-H motif" evidence="4">
    <location>
        <begin position="42"/>
        <end position="61"/>
    </location>
</feature>
<evidence type="ECO:0000256" key="2">
    <source>
        <dbReference type="ARBA" id="ARBA00023125"/>
    </source>
</evidence>
<accession>A0A5C8PC32</accession>
<dbReference type="GO" id="GO:0003700">
    <property type="term" value="F:DNA-binding transcription factor activity"/>
    <property type="evidence" value="ECO:0007669"/>
    <property type="project" value="TreeGrafter"/>
</dbReference>
<proteinExistence type="predicted"/>
<keyword evidence="3" id="KW-0804">Transcription</keyword>
<organism evidence="7 8">
    <name type="scientific">Vineibacter terrae</name>
    <dbReference type="NCBI Taxonomy" id="2586908"/>
    <lineage>
        <taxon>Bacteria</taxon>
        <taxon>Pseudomonadati</taxon>
        <taxon>Pseudomonadota</taxon>
        <taxon>Alphaproteobacteria</taxon>
        <taxon>Hyphomicrobiales</taxon>
        <taxon>Vineibacter</taxon>
    </lineage>
</organism>
<dbReference type="SUPFAM" id="SSF46689">
    <property type="entry name" value="Homeodomain-like"/>
    <property type="match status" value="1"/>
</dbReference>
<name>A0A5C8PC32_9HYPH</name>
<keyword evidence="8" id="KW-1185">Reference proteome</keyword>
<gene>
    <name evidence="7" type="ORF">FHP25_32445</name>
</gene>
<dbReference type="InterPro" id="IPR009057">
    <property type="entry name" value="Homeodomain-like_sf"/>
</dbReference>
<evidence type="ECO:0000256" key="1">
    <source>
        <dbReference type="ARBA" id="ARBA00023015"/>
    </source>
</evidence>
<dbReference type="GO" id="GO:0000976">
    <property type="term" value="F:transcription cis-regulatory region binding"/>
    <property type="evidence" value="ECO:0007669"/>
    <property type="project" value="TreeGrafter"/>
</dbReference>
<dbReference type="PANTHER" id="PTHR30055">
    <property type="entry name" value="HTH-TYPE TRANSCRIPTIONAL REGULATOR RUTR"/>
    <property type="match status" value="1"/>
</dbReference>
<dbReference type="PANTHER" id="PTHR30055:SF234">
    <property type="entry name" value="HTH-TYPE TRANSCRIPTIONAL REGULATOR BETI"/>
    <property type="match status" value="1"/>
</dbReference>
<dbReference type="AlphaFoldDB" id="A0A5C8PC32"/>
<dbReference type="Proteomes" id="UP000321638">
    <property type="component" value="Unassembled WGS sequence"/>
</dbReference>
<evidence type="ECO:0000259" key="6">
    <source>
        <dbReference type="PROSITE" id="PS50977"/>
    </source>
</evidence>
<keyword evidence="1" id="KW-0805">Transcription regulation</keyword>
<dbReference type="OrthoDB" id="9811084at2"/>
<evidence type="ECO:0000256" key="5">
    <source>
        <dbReference type="SAM" id="MobiDB-lite"/>
    </source>
</evidence>
<evidence type="ECO:0000256" key="4">
    <source>
        <dbReference type="PROSITE-ProRule" id="PRU00335"/>
    </source>
</evidence>
<keyword evidence="2 4" id="KW-0238">DNA-binding</keyword>
<dbReference type="Gene3D" id="1.10.357.10">
    <property type="entry name" value="Tetracycline Repressor, domain 2"/>
    <property type="match status" value="1"/>
</dbReference>
<dbReference type="InterPro" id="IPR050109">
    <property type="entry name" value="HTH-type_TetR-like_transc_reg"/>
</dbReference>
<comment type="caution">
    <text evidence="7">The sequence shown here is derived from an EMBL/GenBank/DDBJ whole genome shotgun (WGS) entry which is preliminary data.</text>
</comment>
<feature type="region of interest" description="Disordered" evidence="5">
    <location>
        <begin position="1"/>
        <end position="21"/>
    </location>
</feature>
<dbReference type="RefSeq" id="WP_147851160.1">
    <property type="nucleotide sequence ID" value="NZ_VDUZ01000051.1"/>
</dbReference>